<comment type="caution">
    <text evidence="8">The sequence shown here is derived from an EMBL/GenBank/DDBJ whole genome shotgun (WGS) entry which is preliminary data.</text>
</comment>
<dbReference type="AlphaFoldDB" id="A0A8H8QMT9"/>
<organism evidence="8 9">
    <name type="scientific">Ustilago bromivora</name>
    <dbReference type="NCBI Taxonomy" id="307758"/>
    <lineage>
        <taxon>Eukaryota</taxon>
        <taxon>Fungi</taxon>
        <taxon>Dikarya</taxon>
        <taxon>Basidiomycota</taxon>
        <taxon>Ustilaginomycotina</taxon>
        <taxon>Ustilaginomycetes</taxon>
        <taxon>Ustilaginales</taxon>
        <taxon>Ustilaginaceae</taxon>
        <taxon>Ustilago</taxon>
    </lineage>
</organism>
<feature type="compositionally biased region" description="Polar residues" evidence="6">
    <location>
        <begin position="682"/>
        <end position="691"/>
    </location>
</feature>
<dbReference type="EMBL" id="ULHB01000061">
    <property type="protein sequence ID" value="SYW80052.1"/>
    <property type="molecule type" value="Genomic_DNA"/>
</dbReference>
<dbReference type="Proteomes" id="UP000658997">
    <property type="component" value="Unassembled WGS sequence"/>
</dbReference>
<dbReference type="Pfam" id="PF02902">
    <property type="entry name" value="Peptidase_C48"/>
    <property type="match status" value="1"/>
</dbReference>
<dbReference type="GO" id="GO:0019784">
    <property type="term" value="F:deNEDDylase activity"/>
    <property type="evidence" value="ECO:0007669"/>
    <property type="project" value="InterPro"/>
</dbReference>
<dbReference type="GO" id="GO:0000338">
    <property type="term" value="P:protein deneddylation"/>
    <property type="evidence" value="ECO:0007669"/>
    <property type="project" value="TreeGrafter"/>
</dbReference>
<dbReference type="PANTHER" id="PTHR46468:SF1">
    <property type="entry name" value="SENTRIN-SPECIFIC PROTEASE 8"/>
    <property type="match status" value="1"/>
</dbReference>
<evidence type="ECO:0000256" key="4">
    <source>
        <dbReference type="ARBA" id="ARBA00022807"/>
    </source>
</evidence>
<dbReference type="PROSITE" id="PS50600">
    <property type="entry name" value="ULP_PROTEASE"/>
    <property type="match status" value="1"/>
</dbReference>
<evidence type="ECO:0000259" key="7">
    <source>
        <dbReference type="PROSITE" id="PS50600"/>
    </source>
</evidence>
<dbReference type="GO" id="GO:0008234">
    <property type="term" value="F:cysteine-type peptidase activity"/>
    <property type="evidence" value="ECO:0007669"/>
    <property type="project" value="UniProtKB-KW"/>
</dbReference>
<evidence type="ECO:0000256" key="6">
    <source>
        <dbReference type="SAM" id="MobiDB-lite"/>
    </source>
</evidence>
<dbReference type="InterPro" id="IPR019007">
    <property type="entry name" value="Wbp11/ELF5/Saf1_N"/>
</dbReference>
<dbReference type="GO" id="GO:0006396">
    <property type="term" value="P:RNA processing"/>
    <property type="evidence" value="ECO:0007669"/>
    <property type="project" value="InterPro"/>
</dbReference>
<feature type="compositionally biased region" description="Pro residues" evidence="6">
    <location>
        <begin position="581"/>
        <end position="598"/>
    </location>
</feature>
<evidence type="ECO:0000256" key="1">
    <source>
        <dbReference type="ARBA" id="ARBA00005234"/>
    </source>
</evidence>
<reference evidence="8" key="1">
    <citation type="submission" date="2018-08" db="EMBL/GenBank/DDBJ databases">
        <authorList>
            <person name="Guldener U."/>
        </authorList>
    </citation>
    <scope>NUCLEOTIDE SEQUENCE</scope>
    <source>
        <strain evidence="8">UB2</strain>
    </source>
</reference>
<feature type="compositionally biased region" description="Low complexity" evidence="6">
    <location>
        <begin position="568"/>
        <end position="580"/>
    </location>
</feature>
<evidence type="ECO:0000256" key="5">
    <source>
        <dbReference type="SAM" id="Coils"/>
    </source>
</evidence>
<dbReference type="InterPro" id="IPR044613">
    <property type="entry name" value="Nep1/2-like"/>
</dbReference>
<comment type="similarity">
    <text evidence="1">Belongs to the peptidase C48 family.</text>
</comment>
<feature type="region of interest" description="Disordered" evidence="6">
    <location>
        <begin position="367"/>
        <end position="388"/>
    </location>
</feature>
<feature type="compositionally biased region" description="Low complexity" evidence="6">
    <location>
        <begin position="650"/>
        <end position="661"/>
    </location>
</feature>
<protein>
    <recommendedName>
        <fullName evidence="7">Ubiquitin-like protease family profile domain-containing protein</fullName>
    </recommendedName>
</protein>
<feature type="compositionally biased region" description="Basic and acidic residues" evidence="6">
    <location>
        <begin position="524"/>
        <end position="541"/>
    </location>
</feature>
<sequence>MTASAIPTVDCHVAFGIDPTRTQDEKVDKTAAEDGVASMSHENDPLVVSTPEACLHQSDLDTLKHDEWLGDNVLAFHAEWLNALSGQLDRGSSSSQVMMFPPSVVEVLCTLDHASFEDVAAIVPRPKEGYLLVPVNDRYSPSSPGHASLGSHWSLLLVAASKPVAHHLDSLGDCNRSAADAVYASILKLIQPGKNHSKATAVPRKVHCLQGQVNGSDCGIYVLLLSSLLHRQLNRSSSDPCDVDAVVEAVCADATPDNPSPFLESPQALIRSANTMAKTADPVQAARKAAIKREAKRNRERKEQAQEARVLRQDTTALERQIQRLESRQGTLDAEEQEELKRLQAEAAKVKRIKEEYIRNHPDQRNFVRGYEDGASSSSGQKTNDRPHIPAASQFRAALPAAQLTQRDPRWSIYYDAIFNPYGAPPPGMLYLEKSHAQLVAEGLLDDSKLPPLPEETAEYQCLGSDNDSNDSSIDEDLKDIVMPAGPPPIRLLPDHQDMQRGFTVNNNPSRGRGHGPNGGGRGRGMEEPRHHSGRQGRDPDQQGGARPNRNPSGLPPRPLTGPSARLAPPMASAKASSSRPPVPASDPPRPPGPPPSIPDGVVIAAEPQLRDLKKESTAFVPAALRKKQQEEKARMKRGLPGRIDAAPISEDMSSEASAAAYKEKPDLLKSVQAHLPPKSAGVQSESSGNNSKKEYDEFLDEVGDLL</sequence>
<keyword evidence="4" id="KW-0788">Thiol protease</keyword>
<proteinExistence type="inferred from homology"/>
<dbReference type="GO" id="GO:0006508">
    <property type="term" value="P:proteolysis"/>
    <property type="evidence" value="ECO:0007669"/>
    <property type="project" value="UniProtKB-KW"/>
</dbReference>
<dbReference type="Pfam" id="PF12622">
    <property type="entry name" value="NpwBP"/>
    <property type="match status" value="1"/>
</dbReference>
<evidence type="ECO:0000256" key="2">
    <source>
        <dbReference type="ARBA" id="ARBA00022670"/>
    </source>
</evidence>
<name>A0A8H8QMT9_9BASI</name>
<keyword evidence="3" id="KW-0378">Hydrolase</keyword>
<dbReference type="InterPro" id="IPR038765">
    <property type="entry name" value="Papain-like_cys_pep_sf"/>
</dbReference>
<dbReference type="PANTHER" id="PTHR46468">
    <property type="entry name" value="SENTRIN-SPECIFIC PROTEASE 8"/>
    <property type="match status" value="1"/>
</dbReference>
<evidence type="ECO:0000313" key="9">
    <source>
        <dbReference type="Proteomes" id="UP000658997"/>
    </source>
</evidence>
<evidence type="ECO:0000313" key="8">
    <source>
        <dbReference type="EMBL" id="SYW80052.1"/>
    </source>
</evidence>
<feature type="region of interest" description="Disordered" evidence="6">
    <location>
        <begin position="461"/>
        <end position="707"/>
    </location>
</feature>
<accession>A0A8H8QMT9</accession>
<feature type="domain" description="Ubiquitin-like protease family profile" evidence="7">
    <location>
        <begin position="53"/>
        <end position="229"/>
    </location>
</feature>
<gene>
    <name evidence="8" type="ORF">UBRO2_03320</name>
</gene>
<feature type="coiled-coil region" evidence="5">
    <location>
        <begin position="288"/>
        <end position="360"/>
    </location>
</feature>
<keyword evidence="9" id="KW-1185">Reference proteome</keyword>
<keyword evidence="5" id="KW-0175">Coiled coil</keyword>
<dbReference type="Pfam" id="PF09429">
    <property type="entry name" value="Wbp11"/>
    <property type="match status" value="1"/>
</dbReference>
<dbReference type="InterPro" id="IPR003653">
    <property type="entry name" value="Peptidase_C48_C"/>
</dbReference>
<feature type="compositionally biased region" description="Acidic residues" evidence="6">
    <location>
        <begin position="698"/>
        <end position="707"/>
    </location>
</feature>
<keyword evidence="2" id="KW-0645">Protease</keyword>
<dbReference type="SUPFAM" id="SSF54001">
    <property type="entry name" value="Cysteine proteinases"/>
    <property type="match status" value="1"/>
</dbReference>
<evidence type="ECO:0000256" key="3">
    <source>
        <dbReference type="ARBA" id="ARBA00022801"/>
    </source>
</evidence>
<dbReference type="Gene3D" id="3.40.395.10">
    <property type="entry name" value="Adenoviral Proteinase, Chain A"/>
    <property type="match status" value="1"/>
</dbReference>